<feature type="domain" description="AAA" evidence="1">
    <location>
        <begin position="18"/>
        <end position="137"/>
    </location>
</feature>
<dbReference type="PANTHER" id="PTHR43566">
    <property type="entry name" value="CONSERVED PROTEIN"/>
    <property type="match status" value="1"/>
</dbReference>
<evidence type="ECO:0000313" key="4">
    <source>
        <dbReference type="Proteomes" id="UP000334340"/>
    </source>
</evidence>
<dbReference type="EMBL" id="CABIKM010000003">
    <property type="protein sequence ID" value="VUZ83891.1"/>
    <property type="molecule type" value="Genomic_DNA"/>
</dbReference>
<dbReference type="InterPro" id="IPR025420">
    <property type="entry name" value="DUF4143"/>
</dbReference>
<dbReference type="Gene3D" id="3.40.50.300">
    <property type="entry name" value="P-loop containing nucleotide triphosphate hydrolases"/>
    <property type="match status" value="1"/>
</dbReference>
<proteinExistence type="predicted"/>
<dbReference type="PANTHER" id="PTHR43566:SF2">
    <property type="entry name" value="DUF4143 DOMAIN-CONTAINING PROTEIN"/>
    <property type="match status" value="1"/>
</dbReference>
<dbReference type="Proteomes" id="UP000334340">
    <property type="component" value="Unassembled WGS sequence"/>
</dbReference>
<keyword evidence="4" id="KW-1185">Reference proteome</keyword>
<dbReference type="Pfam" id="PF13173">
    <property type="entry name" value="AAA_14"/>
    <property type="match status" value="1"/>
</dbReference>
<accession>A0A564ZEZ6</accession>
<dbReference type="SUPFAM" id="SSF52540">
    <property type="entry name" value="P-loop containing nucleoside triphosphate hydrolases"/>
    <property type="match status" value="1"/>
</dbReference>
<evidence type="ECO:0000259" key="2">
    <source>
        <dbReference type="Pfam" id="PF13635"/>
    </source>
</evidence>
<organism evidence="3 4">
    <name type="scientific">Candidatus Methylomirabilis lanthanidiphila</name>
    <dbReference type="NCBI Taxonomy" id="2211376"/>
    <lineage>
        <taxon>Bacteria</taxon>
        <taxon>Candidatus Methylomirabilota</taxon>
        <taxon>Candidatus Methylomirabilia</taxon>
        <taxon>Candidatus Methylomirabilales</taxon>
        <taxon>Candidatus Methylomirabilaceae</taxon>
        <taxon>Candidatus Methylomirabilis</taxon>
    </lineage>
</organism>
<feature type="domain" description="DUF4143" evidence="2">
    <location>
        <begin position="176"/>
        <end position="332"/>
    </location>
</feature>
<evidence type="ECO:0000259" key="1">
    <source>
        <dbReference type="Pfam" id="PF13173"/>
    </source>
</evidence>
<dbReference type="Pfam" id="PF13635">
    <property type="entry name" value="DUF4143"/>
    <property type="match status" value="1"/>
</dbReference>
<evidence type="ECO:0000313" key="3">
    <source>
        <dbReference type="EMBL" id="VUZ83891.1"/>
    </source>
</evidence>
<dbReference type="SUPFAM" id="SSF46785">
    <property type="entry name" value="Winged helix' DNA-binding domain"/>
    <property type="match status" value="1"/>
</dbReference>
<gene>
    <name evidence="3" type="ORF">MELA_00249</name>
</gene>
<name>A0A564ZEZ6_9BACT</name>
<dbReference type="AlphaFoldDB" id="A0A564ZEZ6"/>
<dbReference type="InterPro" id="IPR041682">
    <property type="entry name" value="AAA_14"/>
</dbReference>
<sequence length="386" mass="44088">MIERTHHLHALTALLRQFPVVAILGPRQIGKTTLARQFVDRRGGRATFFDLESPEDLALLADPLLALRPLKGLVVMDEIHRRPELFASLRVLVDEPRAARRFLVLGSASPELLRQTSETLAGRIAYHELGGFVLDEVGPQEWPRLWRRGGFPRSYLARSEIESLRWRRELIRTYLERDIPSLGLRLPAPTLRRFWMMVAHYHGQIWNASELARSFGVGHTTVRRYLDVLTDTFMVRQLQSWHENIGKRQVKAPKVYIRDSGLLHALFGLGAAREIESHPKVGASWEGFALDVIVSRIAAQPEECFFWATHSGAELDLLVVRGNRRLGFELKRTTAPTVTRSMRAALQDLRLDEIVIVHAGSRSYSLDRKIRAISIHRILEDVPPLR</sequence>
<dbReference type="InterPro" id="IPR027417">
    <property type="entry name" value="P-loop_NTPase"/>
</dbReference>
<protein>
    <submittedName>
        <fullName evidence="3">ATPase AAA</fullName>
    </submittedName>
</protein>
<dbReference type="InterPro" id="IPR036390">
    <property type="entry name" value="WH_DNA-bd_sf"/>
</dbReference>
<reference evidence="3 4" key="1">
    <citation type="submission" date="2019-07" db="EMBL/GenBank/DDBJ databases">
        <authorList>
            <person name="Cremers G."/>
        </authorList>
    </citation>
    <scope>NUCLEOTIDE SEQUENCE [LARGE SCALE GENOMIC DNA]</scope>
</reference>